<dbReference type="Proteomes" id="UP000481861">
    <property type="component" value="Unassembled WGS sequence"/>
</dbReference>
<feature type="region of interest" description="Disordered" evidence="1">
    <location>
        <begin position="556"/>
        <end position="591"/>
    </location>
</feature>
<evidence type="ECO:0000256" key="1">
    <source>
        <dbReference type="SAM" id="MobiDB-lite"/>
    </source>
</evidence>
<protein>
    <submittedName>
        <fullName evidence="2">Uncharacterized protein</fullName>
    </submittedName>
</protein>
<evidence type="ECO:0000313" key="3">
    <source>
        <dbReference type="Proteomes" id="UP000481861"/>
    </source>
</evidence>
<comment type="caution">
    <text evidence="2">The sequence shown here is derived from an EMBL/GenBank/DDBJ whole genome shotgun (WGS) entry which is preliminary data.</text>
</comment>
<evidence type="ECO:0000313" key="2">
    <source>
        <dbReference type="EMBL" id="KAF2874266.1"/>
    </source>
</evidence>
<organism evidence="2 3">
    <name type="scientific">Massariosphaeria phaeospora</name>
    <dbReference type="NCBI Taxonomy" id="100035"/>
    <lineage>
        <taxon>Eukaryota</taxon>
        <taxon>Fungi</taxon>
        <taxon>Dikarya</taxon>
        <taxon>Ascomycota</taxon>
        <taxon>Pezizomycotina</taxon>
        <taxon>Dothideomycetes</taxon>
        <taxon>Pleosporomycetidae</taxon>
        <taxon>Pleosporales</taxon>
        <taxon>Pleosporales incertae sedis</taxon>
        <taxon>Massariosphaeria</taxon>
    </lineage>
</organism>
<feature type="compositionally biased region" description="Polar residues" evidence="1">
    <location>
        <begin position="574"/>
        <end position="584"/>
    </location>
</feature>
<reference evidence="2 3" key="1">
    <citation type="submission" date="2020-01" db="EMBL/GenBank/DDBJ databases">
        <authorList>
            <consortium name="DOE Joint Genome Institute"/>
            <person name="Haridas S."/>
            <person name="Albert R."/>
            <person name="Binder M."/>
            <person name="Bloem J."/>
            <person name="Labutti K."/>
            <person name="Salamov A."/>
            <person name="Andreopoulos B."/>
            <person name="Baker S.E."/>
            <person name="Barry K."/>
            <person name="Bills G."/>
            <person name="Bluhm B.H."/>
            <person name="Cannon C."/>
            <person name="Castanera R."/>
            <person name="Culley D.E."/>
            <person name="Daum C."/>
            <person name="Ezra D."/>
            <person name="Gonzalez J.B."/>
            <person name="Henrissat B."/>
            <person name="Kuo A."/>
            <person name="Liang C."/>
            <person name="Lipzen A."/>
            <person name="Lutzoni F."/>
            <person name="Magnuson J."/>
            <person name="Mondo S."/>
            <person name="Nolan M."/>
            <person name="Ohm R."/>
            <person name="Pangilinan J."/>
            <person name="Park H.-J.H."/>
            <person name="Ramirez L."/>
            <person name="Alfaro M."/>
            <person name="Sun H."/>
            <person name="Tritt A."/>
            <person name="Yoshinaga Y."/>
            <person name="Zwiers L.-H.L."/>
            <person name="Turgeon B.G."/>
            <person name="Goodwin S.B."/>
            <person name="Spatafora J.W."/>
            <person name="Crous P.W."/>
            <person name="Grigoriev I.V."/>
        </authorList>
    </citation>
    <scope>NUCLEOTIDE SEQUENCE [LARGE SCALE GENOMIC DNA]</scope>
    <source>
        <strain evidence="2 3">CBS 611.86</strain>
    </source>
</reference>
<sequence length="591" mass="66485">MTPESARRTPQRTPHKEYHCHFDALEAVGKRPRQPIPRPTEPLSWELANHCKAYLEANQYASGYSFLHTLLTAATSISVPAKPYIAYLAPATQLALASTLIVYPSITTRAESADEIKGADAALKYLRGVQATIKPDHQILRAAFKFADERTRRRPNRNCEGSQSPGANNDIERLSGAAANTQSLWYRADDFWQVVGWAFNCAVVHRKRWDRWSLWLEVMLDFAEADWQERVRCSRVEGADKEEILMGSLLWQYVSSTDPSNRNNRRRIVKAVLAMADSHSSTDFPEIWPKETHELKPRKDDDKQPLATIDIENNYFGDYEKDQEDTIMHDVQIKATRKSRSKLSSACPPEQTSTLVALTVEEAIQRLGGMDAIQLRQRIIALLEQVACHLPSHFTTFEDLLDGFTEDLVRLPTLIFSAILSTFKMPGLSSLALNANLLLPLVSEQLLNYTTTTPAQDHFESLWLPLRATAQSFATNAKVSLLLEHMFMYMMDQDAFQATDDLRQAVEAGVQARQTVYGSGKGKKGNNEEEKLSREVMRLSSSRLFGLLEVLELAAGKTPQRRETKSKTLPLDTSIGSELSSPPESDTDEDG</sequence>
<dbReference type="AlphaFoldDB" id="A0A7C8IC08"/>
<dbReference type="OrthoDB" id="5411773at2759"/>
<name>A0A7C8IC08_9PLEO</name>
<keyword evidence="3" id="KW-1185">Reference proteome</keyword>
<accession>A0A7C8IC08</accession>
<dbReference type="EMBL" id="JAADJZ010000006">
    <property type="protein sequence ID" value="KAF2874266.1"/>
    <property type="molecule type" value="Genomic_DNA"/>
</dbReference>
<gene>
    <name evidence="2" type="ORF">BDV95DRAFT_488445</name>
</gene>
<proteinExistence type="predicted"/>